<evidence type="ECO:0000256" key="10">
    <source>
        <dbReference type="SAM" id="Phobius"/>
    </source>
</evidence>
<evidence type="ECO:0000256" key="3">
    <source>
        <dbReference type="ARBA" id="ARBA00022553"/>
    </source>
</evidence>
<keyword evidence="8" id="KW-0902">Two-component regulatory system</keyword>
<evidence type="ECO:0000313" key="13">
    <source>
        <dbReference type="Proteomes" id="UP001139179"/>
    </source>
</evidence>
<keyword evidence="5" id="KW-0547">Nucleotide-binding</keyword>
<feature type="transmembrane region" description="Helical" evidence="10">
    <location>
        <begin position="103"/>
        <end position="122"/>
    </location>
</feature>
<keyword evidence="7" id="KW-0067">ATP-binding</keyword>
<dbReference type="Gene3D" id="3.30.565.10">
    <property type="entry name" value="Histidine kinase-like ATPase, C-terminal domain"/>
    <property type="match status" value="1"/>
</dbReference>
<dbReference type="EC" id="2.7.13.3" evidence="2"/>
<comment type="caution">
    <text evidence="12">The sequence shown here is derived from an EMBL/GenBank/DDBJ whole genome shotgun (WGS) entry which is preliminary data.</text>
</comment>
<evidence type="ECO:0000256" key="8">
    <source>
        <dbReference type="ARBA" id="ARBA00023012"/>
    </source>
</evidence>
<keyword evidence="4" id="KW-0808">Transferase</keyword>
<keyword evidence="10" id="KW-1133">Transmembrane helix</keyword>
<dbReference type="InterPro" id="IPR036890">
    <property type="entry name" value="HATPase_C_sf"/>
</dbReference>
<dbReference type="PANTHER" id="PTHR24421">
    <property type="entry name" value="NITRATE/NITRITE SENSOR PROTEIN NARX-RELATED"/>
    <property type="match status" value="1"/>
</dbReference>
<keyword evidence="10" id="KW-0472">Membrane</keyword>
<dbReference type="AlphaFoldDB" id="A0A9X2DTG6"/>
<dbReference type="InterPro" id="IPR011712">
    <property type="entry name" value="Sig_transdc_His_kin_sub3_dim/P"/>
</dbReference>
<dbReference type="GO" id="GO:0046983">
    <property type="term" value="F:protein dimerization activity"/>
    <property type="evidence" value="ECO:0007669"/>
    <property type="project" value="InterPro"/>
</dbReference>
<evidence type="ECO:0000259" key="11">
    <source>
        <dbReference type="Pfam" id="PF07730"/>
    </source>
</evidence>
<dbReference type="Proteomes" id="UP001139179">
    <property type="component" value="Unassembled WGS sequence"/>
</dbReference>
<evidence type="ECO:0000256" key="5">
    <source>
        <dbReference type="ARBA" id="ARBA00022741"/>
    </source>
</evidence>
<proteinExistence type="predicted"/>
<dbReference type="Pfam" id="PF07730">
    <property type="entry name" value="HisKA_3"/>
    <property type="match status" value="1"/>
</dbReference>
<dbReference type="Gene3D" id="1.20.5.1930">
    <property type="match status" value="1"/>
</dbReference>
<feature type="transmembrane region" description="Helical" evidence="10">
    <location>
        <begin position="33"/>
        <end position="49"/>
    </location>
</feature>
<name>A0A9X2DTG6_9BACI</name>
<protein>
    <recommendedName>
        <fullName evidence="2">histidine kinase</fullName>
        <ecNumber evidence="2">2.7.13.3</ecNumber>
    </recommendedName>
</protein>
<dbReference type="SUPFAM" id="SSF55874">
    <property type="entry name" value="ATPase domain of HSP90 chaperone/DNA topoisomerase II/histidine kinase"/>
    <property type="match status" value="1"/>
</dbReference>
<evidence type="ECO:0000313" key="12">
    <source>
        <dbReference type="EMBL" id="MCM3715845.1"/>
    </source>
</evidence>
<dbReference type="GO" id="GO:0016020">
    <property type="term" value="C:membrane"/>
    <property type="evidence" value="ECO:0007669"/>
    <property type="project" value="InterPro"/>
</dbReference>
<dbReference type="GO" id="GO:0000155">
    <property type="term" value="F:phosphorelay sensor kinase activity"/>
    <property type="evidence" value="ECO:0007669"/>
    <property type="project" value="InterPro"/>
</dbReference>
<dbReference type="RefSeq" id="WP_251224544.1">
    <property type="nucleotide sequence ID" value="NZ_JAMBOL010000022.1"/>
</dbReference>
<dbReference type="InterPro" id="IPR050482">
    <property type="entry name" value="Sensor_HK_TwoCompSys"/>
</dbReference>
<evidence type="ECO:0000256" key="4">
    <source>
        <dbReference type="ARBA" id="ARBA00022679"/>
    </source>
</evidence>
<gene>
    <name evidence="12" type="ORF">M3202_17450</name>
</gene>
<evidence type="ECO:0000256" key="2">
    <source>
        <dbReference type="ARBA" id="ARBA00012438"/>
    </source>
</evidence>
<keyword evidence="10" id="KW-0812">Transmembrane</keyword>
<keyword evidence="6 12" id="KW-0418">Kinase</keyword>
<sequence>MAAFWMWLMLLMVAWILAINGYAEPVHAMPERIAGAAGFFALFFLSPLFRKQEGRFTALLACAAVMAIAALWPEQEGAVNPYPLLVFTMIAGKAVYRLKAVQSALIGGLLLLGSILPAFFGYSVFHPLFLLVYSVMLGAAFVMYRRLFLKVSDVTLRNEALLSEFRRMKRQLVAGEKLARQEERGQIARDIHDSVGHKLTALLMQLEVFRLEAAAGTKERVNELKQLAKESLEETRNAVKTLKEDDMAGLSAIISLIRRLEAESYLRIHMSVKHGAFTAPLSNEQATVVYRAVQEALTNVMKHAKKKEATILFEAPAGTVFRFEVANATDDEQLSFREGFGLSSMRERVEQAGGHLDIRHYDGSFIVRGTLPLLQKGRDRE</sequence>
<dbReference type="EMBL" id="JAMBOL010000022">
    <property type="protein sequence ID" value="MCM3715845.1"/>
    <property type="molecule type" value="Genomic_DNA"/>
</dbReference>
<keyword evidence="9" id="KW-0175">Coiled coil</keyword>
<evidence type="ECO:0000256" key="1">
    <source>
        <dbReference type="ARBA" id="ARBA00000085"/>
    </source>
</evidence>
<organism evidence="12 13">
    <name type="scientific">Halalkalibacter oceani</name>
    <dbReference type="NCBI Taxonomy" id="1653776"/>
    <lineage>
        <taxon>Bacteria</taxon>
        <taxon>Bacillati</taxon>
        <taxon>Bacillota</taxon>
        <taxon>Bacilli</taxon>
        <taxon>Bacillales</taxon>
        <taxon>Bacillaceae</taxon>
        <taxon>Halalkalibacter</taxon>
    </lineage>
</organism>
<feature type="domain" description="Signal transduction histidine kinase subgroup 3 dimerisation and phosphoacceptor" evidence="11">
    <location>
        <begin position="183"/>
        <end position="245"/>
    </location>
</feature>
<comment type="catalytic activity">
    <reaction evidence="1">
        <text>ATP + protein L-histidine = ADP + protein N-phospho-L-histidine.</text>
        <dbReference type="EC" id="2.7.13.3"/>
    </reaction>
</comment>
<feature type="coiled-coil region" evidence="9">
    <location>
        <begin position="214"/>
        <end position="245"/>
    </location>
</feature>
<feature type="transmembrane region" description="Helical" evidence="10">
    <location>
        <begin position="79"/>
        <end position="96"/>
    </location>
</feature>
<evidence type="ECO:0000256" key="9">
    <source>
        <dbReference type="SAM" id="Coils"/>
    </source>
</evidence>
<dbReference type="GO" id="GO:0005524">
    <property type="term" value="F:ATP binding"/>
    <property type="evidence" value="ECO:0007669"/>
    <property type="project" value="UniProtKB-KW"/>
</dbReference>
<keyword evidence="13" id="KW-1185">Reference proteome</keyword>
<feature type="transmembrane region" description="Helical" evidence="10">
    <location>
        <begin position="128"/>
        <end position="147"/>
    </location>
</feature>
<evidence type="ECO:0000256" key="6">
    <source>
        <dbReference type="ARBA" id="ARBA00022777"/>
    </source>
</evidence>
<reference evidence="12" key="1">
    <citation type="submission" date="2022-05" db="EMBL/GenBank/DDBJ databases">
        <title>Comparative Genomics of Spacecraft Associated Microbes.</title>
        <authorList>
            <person name="Tran M.T."/>
            <person name="Wright A."/>
            <person name="Seuylemezian A."/>
            <person name="Eisen J."/>
            <person name="Coil D."/>
        </authorList>
    </citation>
    <scope>NUCLEOTIDE SEQUENCE</scope>
    <source>
        <strain evidence="12">214.1.1</strain>
    </source>
</reference>
<evidence type="ECO:0000256" key="7">
    <source>
        <dbReference type="ARBA" id="ARBA00022840"/>
    </source>
</evidence>
<dbReference type="PANTHER" id="PTHR24421:SF10">
    <property type="entry name" value="NITRATE_NITRITE SENSOR PROTEIN NARQ"/>
    <property type="match status" value="1"/>
</dbReference>
<dbReference type="CDD" id="cd16917">
    <property type="entry name" value="HATPase_UhpB-NarQ-NarX-like"/>
    <property type="match status" value="1"/>
</dbReference>
<keyword evidence="3" id="KW-0597">Phosphoprotein</keyword>
<accession>A0A9X2DTG6</accession>
<feature type="transmembrane region" description="Helical" evidence="10">
    <location>
        <begin position="56"/>
        <end position="73"/>
    </location>
</feature>